<name>G0NBV1_CAEBE</name>
<protein>
    <submittedName>
        <fullName evidence="2">Uncharacterized protein</fullName>
    </submittedName>
</protein>
<feature type="signal peptide" evidence="1">
    <location>
        <begin position="1"/>
        <end position="21"/>
    </location>
</feature>
<proteinExistence type="predicted"/>
<feature type="chain" id="PRO_5003404872" evidence="1">
    <location>
        <begin position="22"/>
        <end position="178"/>
    </location>
</feature>
<dbReference type="HOGENOM" id="CLU_099988_0_0_1"/>
<dbReference type="InterPro" id="IPR040437">
    <property type="entry name" value="F10E9.3-like"/>
</dbReference>
<dbReference type="OrthoDB" id="5801404at2759"/>
<dbReference type="EMBL" id="GL379859">
    <property type="protein sequence ID" value="EGT57144.1"/>
    <property type="molecule type" value="Genomic_DNA"/>
</dbReference>
<dbReference type="OMA" id="NHIWNDS"/>
<evidence type="ECO:0000313" key="3">
    <source>
        <dbReference type="Proteomes" id="UP000008068"/>
    </source>
</evidence>
<dbReference type="PANTHER" id="PTHR36953">
    <property type="entry name" value="PROTEIN CBG07386-RELATED"/>
    <property type="match status" value="1"/>
</dbReference>
<dbReference type="AlphaFoldDB" id="G0NBV1"/>
<dbReference type="InParanoid" id="G0NBV1"/>
<accession>G0NBV1</accession>
<keyword evidence="3" id="KW-1185">Reference proteome</keyword>
<reference evidence="3" key="1">
    <citation type="submission" date="2011-07" db="EMBL/GenBank/DDBJ databases">
        <authorList>
            <consortium name="Caenorhabditis brenneri Sequencing and Analysis Consortium"/>
            <person name="Wilson R.K."/>
        </authorList>
    </citation>
    <scope>NUCLEOTIDE SEQUENCE [LARGE SCALE GENOMIC DNA]</scope>
    <source>
        <strain evidence="3">PB2801</strain>
    </source>
</reference>
<gene>
    <name evidence="2" type="ORF">CAEBREN_24966</name>
</gene>
<evidence type="ECO:0000256" key="1">
    <source>
        <dbReference type="SAM" id="SignalP"/>
    </source>
</evidence>
<evidence type="ECO:0000313" key="2">
    <source>
        <dbReference type="EMBL" id="EGT57144.1"/>
    </source>
</evidence>
<keyword evidence="1" id="KW-0732">Signal</keyword>
<sequence>MNSTFLTFLLLCTLAVQLSFTFTDDELLLEVHSACPPMTMSCPKKEYAIVPHNHIWNDSAVMKSLVIKQLKEEEIKPTNLKKFLKKTFCCYEGPCMAACGLHHHEETKLAQGFPENAQQILALNLPELEPFRKYVEKYIEKNGFQREDEYPAEIEEFLDAITKLDALINDLLSNRVDN</sequence>
<dbReference type="Proteomes" id="UP000008068">
    <property type="component" value="Unassembled WGS sequence"/>
</dbReference>
<organism evidence="3">
    <name type="scientific">Caenorhabditis brenneri</name>
    <name type="common">Nematode worm</name>
    <dbReference type="NCBI Taxonomy" id="135651"/>
    <lineage>
        <taxon>Eukaryota</taxon>
        <taxon>Metazoa</taxon>
        <taxon>Ecdysozoa</taxon>
        <taxon>Nematoda</taxon>
        <taxon>Chromadorea</taxon>
        <taxon>Rhabditida</taxon>
        <taxon>Rhabditina</taxon>
        <taxon>Rhabditomorpha</taxon>
        <taxon>Rhabditoidea</taxon>
        <taxon>Rhabditidae</taxon>
        <taxon>Peloderinae</taxon>
        <taxon>Caenorhabditis</taxon>
    </lineage>
</organism>